<feature type="compositionally biased region" description="Pro residues" evidence="1">
    <location>
        <begin position="272"/>
        <end position="287"/>
    </location>
</feature>
<feature type="compositionally biased region" description="Low complexity" evidence="1">
    <location>
        <begin position="338"/>
        <end position="350"/>
    </location>
</feature>
<feature type="compositionally biased region" description="Low complexity" evidence="1">
    <location>
        <begin position="172"/>
        <end position="187"/>
    </location>
</feature>
<dbReference type="AlphaFoldDB" id="A0AAD7N933"/>
<feature type="region of interest" description="Disordered" evidence="1">
    <location>
        <begin position="265"/>
        <end position="291"/>
    </location>
</feature>
<keyword evidence="3" id="KW-1185">Reference proteome</keyword>
<feature type="region of interest" description="Disordered" evidence="1">
    <location>
        <begin position="1"/>
        <end position="58"/>
    </location>
</feature>
<evidence type="ECO:0000256" key="1">
    <source>
        <dbReference type="SAM" id="MobiDB-lite"/>
    </source>
</evidence>
<feature type="region of interest" description="Disordered" evidence="1">
    <location>
        <begin position="338"/>
        <end position="358"/>
    </location>
</feature>
<sequence length="420" mass="41064">MFGPGQPPPHTWTTPVRAATPDNAGAQTNAQAAGTAGAQAQAGQQGGAPPPANTQAAQEQANAQAAAQEFGTAMLRALGLAPPAPAAGDANPQAGAAGAPVPGMQEAAQTLLGGLFGAMGAGAPGALAPGAPGAPGAGVAAGGGAGGTGNGVHVVHGPVMFEFVTGMPMPPANANNDAANAPSNNTADGGQGAGNGAHVHVHQHVHVHGGHDGGHGPHIHFWEPPVAGAGAPPVAGVPGNAQPNANAAGTPNGPGIAQAAARAAARNAQANAPPPPPLEWSPPPAPGPTLRDRVERREREAGLRCCDASCGVGPSDEEPWAETSELGVVPVLRPLSSSASTSTVNANPSSKDGVKEGAERATACAHTFHASCLVSAQRARGGWREPTAAEEEVPVVCSVCRAEGVVPREAWEAGCVPPLD</sequence>
<dbReference type="EMBL" id="JARJLG010000082">
    <property type="protein sequence ID" value="KAJ7750480.1"/>
    <property type="molecule type" value="Genomic_DNA"/>
</dbReference>
<organism evidence="2 3">
    <name type="scientific">Mycena maculata</name>
    <dbReference type="NCBI Taxonomy" id="230809"/>
    <lineage>
        <taxon>Eukaryota</taxon>
        <taxon>Fungi</taxon>
        <taxon>Dikarya</taxon>
        <taxon>Basidiomycota</taxon>
        <taxon>Agaricomycotina</taxon>
        <taxon>Agaricomycetes</taxon>
        <taxon>Agaricomycetidae</taxon>
        <taxon>Agaricales</taxon>
        <taxon>Marasmiineae</taxon>
        <taxon>Mycenaceae</taxon>
        <taxon>Mycena</taxon>
    </lineage>
</organism>
<protein>
    <submittedName>
        <fullName evidence="2">Uncharacterized protein</fullName>
    </submittedName>
</protein>
<accession>A0AAD7N933</accession>
<name>A0AAD7N933_9AGAR</name>
<feature type="region of interest" description="Disordered" evidence="1">
    <location>
        <begin position="232"/>
        <end position="252"/>
    </location>
</feature>
<reference evidence="2" key="1">
    <citation type="submission" date="2023-03" db="EMBL/GenBank/DDBJ databases">
        <title>Massive genome expansion in bonnet fungi (Mycena s.s.) driven by repeated elements and novel gene families across ecological guilds.</title>
        <authorList>
            <consortium name="Lawrence Berkeley National Laboratory"/>
            <person name="Harder C.B."/>
            <person name="Miyauchi S."/>
            <person name="Viragh M."/>
            <person name="Kuo A."/>
            <person name="Thoen E."/>
            <person name="Andreopoulos B."/>
            <person name="Lu D."/>
            <person name="Skrede I."/>
            <person name="Drula E."/>
            <person name="Henrissat B."/>
            <person name="Morin E."/>
            <person name="Kohler A."/>
            <person name="Barry K."/>
            <person name="LaButti K."/>
            <person name="Morin E."/>
            <person name="Salamov A."/>
            <person name="Lipzen A."/>
            <person name="Mereny Z."/>
            <person name="Hegedus B."/>
            <person name="Baldrian P."/>
            <person name="Stursova M."/>
            <person name="Weitz H."/>
            <person name="Taylor A."/>
            <person name="Grigoriev I.V."/>
            <person name="Nagy L.G."/>
            <person name="Martin F."/>
            <person name="Kauserud H."/>
        </authorList>
    </citation>
    <scope>NUCLEOTIDE SEQUENCE</scope>
    <source>
        <strain evidence="2">CBHHK188m</strain>
    </source>
</reference>
<evidence type="ECO:0000313" key="3">
    <source>
        <dbReference type="Proteomes" id="UP001215280"/>
    </source>
</evidence>
<feature type="compositionally biased region" description="Pro residues" evidence="1">
    <location>
        <begin position="1"/>
        <end position="10"/>
    </location>
</feature>
<proteinExistence type="predicted"/>
<feature type="compositionally biased region" description="Low complexity" evidence="1">
    <location>
        <begin position="24"/>
        <end position="43"/>
    </location>
</feature>
<dbReference type="Proteomes" id="UP001215280">
    <property type="component" value="Unassembled WGS sequence"/>
</dbReference>
<evidence type="ECO:0000313" key="2">
    <source>
        <dbReference type="EMBL" id="KAJ7750480.1"/>
    </source>
</evidence>
<feature type="region of interest" description="Disordered" evidence="1">
    <location>
        <begin position="172"/>
        <end position="197"/>
    </location>
</feature>
<comment type="caution">
    <text evidence="2">The sequence shown here is derived from an EMBL/GenBank/DDBJ whole genome shotgun (WGS) entry which is preliminary data.</text>
</comment>
<gene>
    <name evidence="2" type="ORF">DFH07DRAFT_827965</name>
</gene>